<keyword evidence="3" id="KW-1185">Reference proteome</keyword>
<reference evidence="2 3" key="1">
    <citation type="submission" date="2024-02" db="EMBL/GenBank/DDBJ databases">
        <title>De novo assembly and annotation of 12 fungi associated with fruit tree decline syndrome in Ontario, Canada.</title>
        <authorList>
            <person name="Sulman M."/>
            <person name="Ellouze W."/>
            <person name="Ilyukhin E."/>
        </authorList>
    </citation>
    <scope>NUCLEOTIDE SEQUENCE [LARGE SCALE GENOMIC DNA]</scope>
    <source>
        <strain evidence="2 3">M97-236</strain>
    </source>
</reference>
<accession>A0ABR3QK80</accession>
<evidence type="ECO:0000256" key="1">
    <source>
        <dbReference type="SAM" id="MobiDB-lite"/>
    </source>
</evidence>
<feature type="region of interest" description="Disordered" evidence="1">
    <location>
        <begin position="96"/>
        <end position="183"/>
    </location>
</feature>
<organism evidence="2 3">
    <name type="scientific">Nothophoma quercina</name>
    <dbReference type="NCBI Taxonomy" id="749835"/>
    <lineage>
        <taxon>Eukaryota</taxon>
        <taxon>Fungi</taxon>
        <taxon>Dikarya</taxon>
        <taxon>Ascomycota</taxon>
        <taxon>Pezizomycotina</taxon>
        <taxon>Dothideomycetes</taxon>
        <taxon>Pleosporomycetidae</taxon>
        <taxon>Pleosporales</taxon>
        <taxon>Pleosporineae</taxon>
        <taxon>Didymellaceae</taxon>
        <taxon>Nothophoma</taxon>
    </lineage>
</organism>
<dbReference type="Proteomes" id="UP001521222">
    <property type="component" value="Unassembled WGS sequence"/>
</dbReference>
<protein>
    <submittedName>
        <fullName evidence="2">Uncharacterized protein</fullName>
    </submittedName>
</protein>
<evidence type="ECO:0000313" key="2">
    <source>
        <dbReference type="EMBL" id="KAL1592564.1"/>
    </source>
</evidence>
<comment type="caution">
    <text evidence="2">The sequence shown here is derived from an EMBL/GenBank/DDBJ whole genome shotgun (WGS) entry which is preliminary data.</text>
</comment>
<name>A0ABR3QK80_9PLEO</name>
<proteinExistence type="predicted"/>
<dbReference type="EMBL" id="JAKIXB020000045">
    <property type="protein sequence ID" value="KAL1592564.1"/>
    <property type="molecule type" value="Genomic_DNA"/>
</dbReference>
<feature type="compositionally biased region" description="Polar residues" evidence="1">
    <location>
        <begin position="98"/>
        <end position="115"/>
    </location>
</feature>
<sequence length="377" mass="40905">MERRSRLTYERLVHSLERLYSAVDAQFPDPEDTERVQDLRRVINDTLTTARAGMSGATAESPVQLKRDLEARIVEIHERHSTANGCDDQIKAGIKNLRPTSSNKHTPPNPSTQKTHASRRISHSPEGGKENAKPAITPFNHPLTKTLSAVKKTTIIKRPSSKPTGTGGVEKRSSRTTRNKTKPLTSAIASFAATDEDDRRAAAAALLGLAEHSPETSFTSFTTATTSSPSVVVPSTSGRKHARVVYEDDVASSQDALYDGYVSSSPPPEKHMLEEGVCASVPRLIGGLSAKKAFMRGVEYAVQHLSKSNSLEMERGEELEARVRKELGLSDYLDVDKSMDVGHQVNFDDCEVAQDGVSAGVGGDGIGVEKKGFWDVV</sequence>
<evidence type="ECO:0000313" key="3">
    <source>
        <dbReference type="Proteomes" id="UP001521222"/>
    </source>
</evidence>
<gene>
    <name evidence="2" type="ORF">SLS59_009656</name>
</gene>